<accession>A0A4R0H8N6</accession>
<gene>
    <name evidence="1" type="ORF">E0H45_14415</name>
</gene>
<comment type="caution">
    <text evidence="1">The sequence shown here is derived from an EMBL/GenBank/DDBJ whole genome shotgun (WGS) entry which is preliminary data.</text>
</comment>
<reference evidence="1 2" key="1">
    <citation type="submission" date="2019-02" db="EMBL/GenBank/DDBJ databases">
        <title>Kribbella capetownensis sp. nov. and Kribbella speibonae sp. nov., isolated from soil.</title>
        <authorList>
            <person name="Curtis S.M."/>
            <person name="Norton I."/>
            <person name="Everest G.J."/>
            <person name="Meyers P.R."/>
        </authorList>
    </citation>
    <scope>NUCLEOTIDE SEQUENCE [LARGE SCALE GENOMIC DNA]</scope>
    <source>
        <strain evidence="1 2">KCTC 29219</strain>
    </source>
</reference>
<dbReference type="AlphaFoldDB" id="A0A4R0H8N6"/>
<keyword evidence="2" id="KW-1185">Reference proteome</keyword>
<organism evidence="1 2">
    <name type="scientific">Kribbella soli</name>
    <dbReference type="NCBI Taxonomy" id="1124743"/>
    <lineage>
        <taxon>Bacteria</taxon>
        <taxon>Bacillati</taxon>
        <taxon>Actinomycetota</taxon>
        <taxon>Actinomycetes</taxon>
        <taxon>Propionibacteriales</taxon>
        <taxon>Kribbellaceae</taxon>
        <taxon>Kribbella</taxon>
    </lineage>
</organism>
<evidence type="ECO:0000313" key="1">
    <source>
        <dbReference type="EMBL" id="TCC07207.1"/>
    </source>
</evidence>
<name>A0A4R0H8N6_9ACTN</name>
<dbReference type="RefSeq" id="WP_165546466.1">
    <property type="nucleotide sequence ID" value="NZ_SJJZ01000002.1"/>
</dbReference>
<proteinExistence type="predicted"/>
<evidence type="ECO:0000313" key="2">
    <source>
        <dbReference type="Proteomes" id="UP000292346"/>
    </source>
</evidence>
<protein>
    <submittedName>
        <fullName evidence="1">Uncharacterized protein</fullName>
    </submittedName>
</protein>
<dbReference type="Proteomes" id="UP000292346">
    <property type="component" value="Unassembled WGS sequence"/>
</dbReference>
<dbReference type="EMBL" id="SJJZ01000002">
    <property type="protein sequence ID" value="TCC07207.1"/>
    <property type="molecule type" value="Genomic_DNA"/>
</dbReference>
<sequence>MTGDQIYLIAREGGTGARPQPKDIEAVLNLLQHPLVDSVRVTDPDRARSAAYYLVDDPALVQAKLATLARALDGLGTAVETAE</sequence>